<dbReference type="PROSITE" id="PS50089">
    <property type="entry name" value="ZF_RING_2"/>
    <property type="match status" value="1"/>
</dbReference>
<keyword evidence="1" id="KW-0479">Metal-binding</keyword>
<feature type="region of interest" description="Disordered" evidence="5">
    <location>
        <begin position="61"/>
        <end position="100"/>
    </location>
</feature>
<protein>
    <submittedName>
        <fullName evidence="8">RING-type domain-containing protein</fullName>
    </submittedName>
</protein>
<feature type="domain" description="RING-type" evidence="6">
    <location>
        <begin position="302"/>
        <end position="343"/>
    </location>
</feature>
<dbReference type="GO" id="GO:0006511">
    <property type="term" value="P:ubiquitin-dependent protein catabolic process"/>
    <property type="evidence" value="ECO:0007669"/>
    <property type="project" value="TreeGrafter"/>
</dbReference>
<dbReference type="InterPro" id="IPR051834">
    <property type="entry name" value="RING_finger_E3_ligase"/>
</dbReference>
<evidence type="ECO:0000256" key="5">
    <source>
        <dbReference type="SAM" id="MobiDB-lite"/>
    </source>
</evidence>
<dbReference type="PANTHER" id="PTHR45931">
    <property type="entry name" value="SI:CH211-59O9.10"/>
    <property type="match status" value="1"/>
</dbReference>
<sequence length="364" mass="40178">MADQNPGPRVDYYCHLCHRQFHTPGPVQECTRCGDGFIEQIPRPDSYPEQFMPQGFSVIVEGRPSTSAPNAQAGQQPQQPQQQQGQPADRSQPPPFLPPSIQRFHAQLIQQLMNANPQAQAGEQPPQGAQQPQQPNAPPPGPGTRQFVFHWPGFNRAPQQQGGQQQSPQAPPEMPQMPGPTGVSMGQDFIQNLFQQLQNFEVDVDDENVLRLFREAGAAGAQGEEPGAEGDAPGAGNDPNIRRTPHGITISMRGGPLNQNALMEFLSATLRGGSERQDRVSDADIERLPLTKITAEHGDKQCTTCMDNLHEGDEVGRLNCGHMFHRPCIVPWLQRHNTCPVCRAKIEPSKWVLQQMQENDADLD</sequence>
<dbReference type="Gene3D" id="3.30.40.10">
    <property type="entry name" value="Zinc/RING finger domain, C3HC4 (zinc finger)"/>
    <property type="match status" value="1"/>
</dbReference>
<evidence type="ECO:0000256" key="1">
    <source>
        <dbReference type="ARBA" id="ARBA00022723"/>
    </source>
</evidence>
<feature type="compositionally biased region" description="Pro residues" evidence="5">
    <location>
        <begin position="169"/>
        <end position="178"/>
    </location>
</feature>
<feature type="region of interest" description="Disordered" evidence="5">
    <location>
        <begin position="116"/>
        <end position="186"/>
    </location>
</feature>
<dbReference type="SMART" id="SM00184">
    <property type="entry name" value="RING"/>
    <property type="match status" value="1"/>
</dbReference>
<dbReference type="SUPFAM" id="SSF57850">
    <property type="entry name" value="RING/U-box"/>
    <property type="match status" value="1"/>
</dbReference>
<feature type="compositionally biased region" description="Low complexity" evidence="5">
    <location>
        <begin position="218"/>
        <end position="236"/>
    </location>
</feature>
<keyword evidence="7" id="KW-1185">Reference proteome</keyword>
<name>A0A1I8A3T8_9BILA</name>
<dbReference type="GO" id="GO:0061630">
    <property type="term" value="F:ubiquitin protein ligase activity"/>
    <property type="evidence" value="ECO:0007669"/>
    <property type="project" value="TreeGrafter"/>
</dbReference>
<dbReference type="GO" id="GO:0008270">
    <property type="term" value="F:zinc ion binding"/>
    <property type="evidence" value="ECO:0007669"/>
    <property type="project" value="UniProtKB-KW"/>
</dbReference>
<feature type="compositionally biased region" description="Low complexity" evidence="5">
    <location>
        <begin position="68"/>
        <end position="88"/>
    </location>
</feature>
<evidence type="ECO:0000313" key="7">
    <source>
        <dbReference type="Proteomes" id="UP000095287"/>
    </source>
</evidence>
<dbReference type="GO" id="GO:0005634">
    <property type="term" value="C:nucleus"/>
    <property type="evidence" value="ECO:0007669"/>
    <property type="project" value="TreeGrafter"/>
</dbReference>
<keyword evidence="3" id="KW-0862">Zinc</keyword>
<evidence type="ECO:0000256" key="2">
    <source>
        <dbReference type="ARBA" id="ARBA00022771"/>
    </source>
</evidence>
<organism evidence="7 8">
    <name type="scientific">Steinernema glaseri</name>
    <dbReference type="NCBI Taxonomy" id="37863"/>
    <lineage>
        <taxon>Eukaryota</taxon>
        <taxon>Metazoa</taxon>
        <taxon>Ecdysozoa</taxon>
        <taxon>Nematoda</taxon>
        <taxon>Chromadorea</taxon>
        <taxon>Rhabditida</taxon>
        <taxon>Tylenchina</taxon>
        <taxon>Panagrolaimomorpha</taxon>
        <taxon>Strongyloidoidea</taxon>
        <taxon>Steinernematidae</taxon>
        <taxon>Steinernema</taxon>
    </lineage>
</organism>
<evidence type="ECO:0000259" key="6">
    <source>
        <dbReference type="PROSITE" id="PS50089"/>
    </source>
</evidence>
<accession>A0A1I8A3T8</accession>
<feature type="compositionally biased region" description="Low complexity" evidence="5">
    <location>
        <begin position="157"/>
        <end position="168"/>
    </location>
</feature>
<dbReference type="InterPro" id="IPR001841">
    <property type="entry name" value="Znf_RING"/>
</dbReference>
<dbReference type="AlphaFoldDB" id="A0A1I8A3T8"/>
<dbReference type="InterPro" id="IPR013083">
    <property type="entry name" value="Znf_RING/FYVE/PHD"/>
</dbReference>
<proteinExistence type="predicted"/>
<evidence type="ECO:0000256" key="3">
    <source>
        <dbReference type="ARBA" id="ARBA00022833"/>
    </source>
</evidence>
<dbReference type="CDD" id="cd16454">
    <property type="entry name" value="RING-H2_PA-TM-RING"/>
    <property type="match status" value="1"/>
</dbReference>
<evidence type="ECO:0000313" key="8">
    <source>
        <dbReference type="WBParaSite" id="L893_g3258.t1"/>
    </source>
</evidence>
<dbReference type="WBParaSite" id="L893_g3258.t1">
    <property type="protein sequence ID" value="L893_g3258.t1"/>
    <property type="gene ID" value="L893_g3258"/>
</dbReference>
<dbReference type="Pfam" id="PF13639">
    <property type="entry name" value="zf-RING_2"/>
    <property type="match status" value="1"/>
</dbReference>
<feature type="compositionally biased region" description="Low complexity" evidence="5">
    <location>
        <begin position="116"/>
        <end position="134"/>
    </location>
</feature>
<dbReference type="PANTHER" id="PTHR45931:SF16">
    <property type="entry name" value="RING_U-BOX SUPERFAMILY PROTEIN"/>
    <property type="match status" value="1"/>
</dbReference>
<evidence type="ECO:0000256" key="4">
    <source>
        <dbReference type="PROSITE-ProRule" id="PRU00175"/>
    </source>
</evidence>
<feature type="region of interest" description="Disordered" evidence="5">
    <location>
        <begin position="218"/>
        <end position="243"/>
    </location>
</feature>
<reference evidence="8" key="1">
    <citation type="submission" date="2016-11" db="UniProtKB">
        <authorList>
            <consortium name="WormBaseParasite"/>
        </authorList>
    </citation>
    <scope>IDENTIFICATION</scope>
</reference>
<keyword evidence="2 4" id="KW-0863">Zinc-finger</keyword>
<dbReference type="Proteomes" id="UP000095287">
    <property type="component" value="Unplaced"/>
</dbReference>